<protein>
    <submittedName>
        <fullName evidence="5">Uncharacterized protein</fullName>
    </submittedName>
</protein>
<comment type="similarity">
    <text evidence="1">Belongs to the eukaryotic ribosomal protein P1/P2 family.</text>
</comment>
<evidence type="ECO:0000256" key="2">
    <source>
        <dbReference type="ARBA" id="ARBA00011266"/>
    </source>
</evidence>
<evidence type="ECO:0000313" key="5">
    <source>
        <dbReference type="EMBL" id="KAG2393581.1"/>
    </source>
</evidence>
<dbReference type="AlphaFoldDB" id="A0AA88H6M5"/>
<dbReference type="GeneID" id="68099566"/>
<gene>
    <name evidence="5" type="ORF">C9374_007112</name>
</gene>
<dbReference type="GO" id="GO:0005840">
    <property type="term" value="C:ribosome"/>
    <property type="evidence" value="ECO:0007669"/>
    <property type="project" value="UniProtKB-KW"/>
</dbReference>
<dbReference type="EMBL" id="PYSW02000002">
    <property type="protein sequence ID" value="KAG2393581.1"/>
    <property type="molecule type" value="Genomic_DNA"/>
</dbReference>
<organism evidence="5 6">
    <name type="scientific">Naegleria lovaniensis</name>
    <name type="common">Amoeba</name>
    <dbReference type="NCBI Taxonomy" id="51637"/>
    <lineage>
        <taxon>Eukaryota</taxon>
        <taxon>Discoba</taxon>
        <taxon>Heterolobosea</taxon>
        <taxon>Tetramitia</taxon>
        <taxon>Eutetramitia</taxon>
        <taxon>Vahlkampfiidae</taxon>
        <taxon>Naegleria</taxon>
    </lineage>
</organism>
<evidence type="ECO:0000256" key="4">
    <source>
        <dbReference type="ARBA" id="ARBA00023274"/>
    </source>
</evidence>
<dbReference type="FunFam" id="1.10.10.1410:FF:000002">
    <property type="entry name" value="60S acidic ribosomal protein P2"/>
    <property type="match status" value="1"/>
</dbReference>
<accession>A0AA88H6M5</accession>
<keyword evidence="4" id="KW-0687">Ribonucleoprotein</keyword>
<dbReference type="Proteomes" id="UP000816034">
    <property type="component" value="Unassembled WGS sequence"/>
</dbReference>
<keyword evidence="6" id="KW-1185">Reference proteome</keyword>
<dbReference type="GO" id="GO:1990904">
    <property type="term" value="C:ribonucleoprotein complex"/>
    <property type="evidence" value="ECO:0007669"/>
    <property type="project" value="UniProtKB-KW"/>
</dbReference>
<sequence>MKYKYTLSWDHLLQAIQIQNEILEWSDQESMKISSNGNHSTPQVMIEYYKTLLDQCMKFLGTIPESLSSCNNKENETDNMLKDHLCHHWHKTWNELLCQFHDIHRQATAITITTQSVQTLRTMLCDLFKSTKQASAEYLFSEAITTLNFESSSTSFFENQFQNIQQICSLMERKFRNRIVKLSQHSMLYGVPLPTQGEEQHSACNPTSKVLSQSETIMACIYASFILHDCEMKIEAHSIVSILKAANIEIPEIYANIIANYFGRENNSVLKRVLELSCASSILEQVVAYGPQTKRGESNDSIRHEEKYGIPSSDEEFGLNEFF</sequence>
<name>A0AA88H6M5_NAELO</name>
<dbReference type="InterPro" id="IPR038716">
    <property type="entry name" value="P1/P2_N_sf"/>
</dbReference>
<comment type="caution">
    <text evidence="5">The sequence shown here is derived from an EMBL/GenBank/DDBJ whole genome shotgun (WGS) entry which is preliminary data.</text>
</comment>
<dbReference type="CDD" id="cd05831">
    <property type="entry name" value="Ribosomal_P1"/>
    <property type="match status" value="1"/>
</dbReference>
<evidence type="ECO:0000256" key="3">
    <source>
        <dbReference type="ARBA" id="ARBA00022980"/>
    </source>
</evidence>
<reference evidence="5 6" key="1">
    <citation type="journal article" date="2018" name="BMC Genomics">
        <title>The genome of Naegleria lovaniensis, the basis for a comparative approach to unravel pathogenicity factors of the human pathogenic amoeba N. fowleri.</title>
        <authorList>
            <person name="Liechti N."/>
            <person name="Schurch N."/>
            <person name="Bruggmann R."/>
            <person name="Wittwer M."/>
        </authorList>
    </citation>
    <scope>NUCLEOTIDE SEQUENCE [LARGE SCALE GENOMIC DNA]</scope>
    <source>
        <strain evidence="5 6">ATCC 30569</strain>
    </source>
</reference>
<evidence type="ECO:0000313" key="6">
    <source>
        <dbReference type="Proteomes" id="UP000816034"/>
    </source>
</evidence>
<evidence type="ECO:0000256" key="1">
    <source>
        <dbReference type="ARBA" id="ARBA00005436"/>
    </source>
</evidence>
<proteinExistence type="inferred from homology"/>
<dbReference type="Gene3D" id="1.10.10.1410">
    <property type="match status" value="1"/>
</dbReference>
<comment type="subunit">
    <text evidence="2">P1 and P2 exist as dimers at the large ribosomal subunit.</text>
</comment>
<dbReference type="RefSeq" id="XP_044555475.1">
    <property type="nucleotide sequence ID" value="XM_044697048.1"/>
</dbReference>
<keyword evidence="3" id="KW-0689">Ribosomal protein</keyword>